<evidence type="ECO:0000256" key="3">
    <source>
        <dbReference type="PROSITE-ProRule" id="PRU00023"/>
    </source>
</evidence>
<dbReference type="SUPFAM" id="SSF48403">
    <property type="entry name" value="Ankyrin repeat"/>
    <property type="match status" value="1"/>
</dbReference>
<gene>
    <name evidence="9" type="ORF">DL764_007729</name>
</gene>
<feature type="repeat" description="ANK" evidence="3">
    <location>
        <begin position="721"/>
        <end position="745"/>
    </location>
</feature>
<keyword evidence="3" id="KW-0040">ANK repeat</keyword>
<name>A0A4Q4SZA2_9PEZI</name>
<evidence type="ECO:0000259" key="8">
    <source>
        <dbReference type="Pfam" id="PF26640"/>
    </source>
</evidence>
<dbReference type="AlphaFoldDB" id="A0A4Q4SZA2"/>
<dbReference type="PROSITE" id="PS50294">
    <property type="entry name" value="WD_REPEATS_REGION"/>
    <property type="match status" value="3"/>
</dbReference>
<dbReference type="Pfam" id="PF06985">
    <property type="entry name" value="HET"/>
    <property type="match status" value="1"/>
</dbReference>
<dbReference type="InterPro" id="IPR058525">
    <property type="entry name" value="DUF8212"/>
</dbReference>
<keyword evidence="5" id="KW-0175">Coiled coil</keyword>
<dbReference type="InterPro" id="IPR001680">
    <property type="entry name" value="WD40_rpt"/>
</dbReference>
<keyword evidence="6" id="KW-0812">Transmembrane</keyword>
<evidence type="ECO:0008006" key="11">
    <source>
        <dbReference type="Google" id="ProtNLM"/>
    </source>
</evidence>
<dbReference type="InterPro" id="IPR019775">
    <property type="entry name" value="WD40_repeat_CS"/>
</dbReference>
<dbReference type="PROSITE" id="PS50082">
    <property type="entry name" value="WD_REPEATS_2"/>
    <property type="match status" value="3"/>
</dbReference>
<evidence type="ECO:0000313" key="9">
    <source>
        <dbReference type="EMBL" id="RYO95181.1"/>
    </source>
</evidence>
<dbReference type="PRINTS" id="PR00320">
    <property type="entry name" value="GPROTEINBRPT"/>
</dbReference>
<sequence length="963" mass="107188">MRLINVKSFKLEEFLDYKTPPYAILSHTWGDDCEELTFRDVEEGKFDKLSVGWVKFRGSCRQAEKDGLGYVWIDTCCIDKTNLVELSEAINSMFRWYRRASLCYAYLSDVPGEDDPRKHESKFRTSRWFGRGWTLQELLAPKDVRFYNSAWGYLGNKGSMRAVIGKITGVPRQFLLGITELHSASVAQRMSWAAGRDTKRKEDLAYCLLGIFGVTMPMIYGEGGDQAFFRLQEQIMKTTRDDSILAWGLSVDESPISDPGQVTAGRILAAAPSDFANSGQIVSRELSTMSLNSLDLSGGSLRMHLSLLTTSAGQTIGLLNCGPGRDIQQVIGIPLAKVASGSDQYFRPKGCHAVLRSIIAPSASPKLIHIRNDGLSKKSADAYRQYWLYDDEEFAEVNLDLVDVAPRSCWDQERAVIISTIASSNGASHQTLARFRHNEGGSRDFVIVLEFKQQGTCTEAQCCVMICCRNTSLQELTGKLQYVAQKATGKRSASNGLLHLSVTLEFDAQQPMITIKPGALPYPPDDTVDATVELQKLDLKLELVGVLEEKGRSDAEEEELNQRTKVTNNRLEWVKRERETVEDELKKLEERRKMLVEEESNGAQEIRYLSKRQAEIKEQQERTSKRWSHARTRWDELWRIDGDEDGYELERMDDWTLLRWAADKGYVEMVELFLNKGADVAIANKDGWTPLIAASSKGHVDVARLLLAASGANADCKDTKCGQTPLIRAAANGHEAVAQLLLDTGKVDVNSKDNNGRTPLSWAAERGHETVVQLLIEKGADVNVKDKDIRTALSYSAGAGHEAITQLLLRNSATTAWLRETLEGHYHYVSSVAFSPDSKMLASASYDMTVRLWDTATGRLRQTLEGHNDSISSVAFSPDSKILASASTDKTVRLWDTATGRLWQTLEGHDSPISSVAFSPDSKILASASNDITVRLWDTTTGRLRQTLEGHNNGILLSGSGIR</sequence>
<evidence type="ECO:0000256" key="1">
    <source>
        <dbReference type="ARBA" id="ARBA00022574"/>
    </source>
</evidence>
<reference evidence="9 10" key="1">
    <citation type="submission" date="2018-06" db="EMBL/GenBank/DDBJ databases">
        <title>Complete Genomes of Monosporascus.</title>
        <authorList>
            <person name="Robinson A.J."/>
            <person name="Natvig D.O."/>
        </authorList>
    </citation>
    <scope>NUCLEOTIDE SEQUENCE [LARGE SCALE GENOMIC DNA]</scope>
    <source>
        <strain evidence="9 10">CBS 110550</strain>
    </source>
</reference>
<evidence type="ECO:0000256" key="6">
    <source>
        <dbReference type="SAM" id="Phobius"/>
    </source>
</evidence>
<dbReference type="InterPro" id="IPR020472">
    <property type="entry name" value="WD40_PAC1"/>
</dbReference>
<dbReference type="CDD" id="cd22265">
    <property type="entry name" value="UDM1_RNF168"/>
    <property type="match status" value="1"/>
</dbReference>
<dbReference type="Proteomes" id="UP000293360">
    <property type="component" value="Unassembled WGS sequence"/>
</dbReference>
<dbReference type="SUPFAM" id="SSF50978">
    <property type="entry name" value="WD40 repeat-like"/>
    <property type="match status" value="1"/>
</dbReference>
<evidence type="ECO:0000256" key="5">
    <source>
        <dbReference type="SAM" id="Coils"/>
    </source>
</evidence>
<dbReference type="Pfam" id="PF12796">
    <property type="entry name" value="Ank_2"/>
    <property type="match status" value="1"/>
</dbReference>
<dbReference type="Pfam" id="PF00023">
    <property type="entry name" value="Ank"/>
    <property type="match status" value="1"/>
</dbReference>
<evidence type="ECO:0000256" key="2">
    <source>
        <dbReference type="ARBA" id="ARBA00022737"/>
    </source>
</evidence>
<dbReference type="SMART" id="SM00320">
    <property type="entry name" value="WD40"/>
    <property type="match status" value="3"/>
</dbReference>
<dbReference type="InterPro" id="IPR010730">
    <property type="entry name" value="HET"/>
</dbReference>
<dbReference type="PROSITE" id="PS50088">
    <property type="entry name" value="ANK_REPEAT"/>
    <property type="match status" value="4"/>
</dbReference>
<evidence type="ECO:0000259" key="7">
    <source>
        <dbReference type="Pfam" id="PF06985"/>
    </source>
</evidence>
<dbReference type="PROSITE" id="PS50297">
    <property type="entry name" value="ANK_REP_REGION"/>
    <property type="match status" value="4"/>
</dbReference>
<feature type="repeat" description="ANK" evidence="3">
    <location>
        <begin position="653"/>
        <end position="685"/>
    </location>
</feature>
<dbReference type="STRING" id="155417.A0A4Q4SZA2"/>
<dbReference type="InterPro" id="IPR036322">
    <property type="entry name" value="WD40_repeat_dom_sf"/>
</dbReference>
<keyword evidence="1 4" id="KW-0853">WD repeat</keyword>
<proteinExistence type="predicted"/>
<feature type="repeat" description="WD" evidence="4">
    <location>
        <begin position="864"/>
        <end position="905"/>
    </location>
</feature>
<feature type="repeat" description="WD" evidence="4">
    <location>
        <begin position="906"/>
        <end position="947"/>
    </location>
</feature>
<dbReference type="InterPro" id="IPR015943">
    <property type="entry name" value="WD40/YVTN_repeat-like_dom_sf"/>
</dbReference>
<keyword evidence="2" id="KW-0677">Repeat</keyword>
<evidence type="ECO:0000313" key="10">
    <source>
        <dbReference type="Proteomes" id="UP000293360"/>
    </source>
</evidence>
<feature type="transmembrane region" description="Helical" evidence="6">
    <location>
        <begin position="204"/>
        <end position="221"/>
    </location>
</feature>
<dbReference type="PANTHER" id="PTHR10622">
    <property type="entry name" value="HET DOMAIN-CONTAINING PROTEIN"/>
    <property type="match status" value="1"/>
</dbReference>
<feature type="domain" description="DUF8212" evidence="8">
    <location>
        <begin position="226"/>
        <end position="259"/>
    </location>
</feature>
<dbReference type="EMBL" id="QJNU01000555">
    <property type="protein sequence ID" value="RYO95181.1"/>
    <property type="molecule type" value="Genomic_DNA"/>
</dbReference>
<dbReference type="Pfam" id="PF00400">
    <property type="entry name" value="WD40"/>
    <property type="match status" value="3"/>
</dbReference>
<keyword evidence="10" id="KW-1185">Reference proteome</keyword>
<keyword evidence="6" id="KW-1133">Transmembrane helix</keyword>
<comment type="caution">
    <text evidence="9">The sequence shown here is derived from an EMBL/GenBank/DDBJ whole genome shotgun (WGS) entry which is preliminary data.</text>
</comment>
<accession>A0A4Q4SZA2</accession>
<dbReference type="PROSITE" id="PS00678">
    <property type="entry name" value="WD_REPEATS_1"/>
    <property type="match status" value="3"/>
</dbReference>
<dbReference type="SMART" id="SM00248">
    <property type="entry name" value="ANK"/>
    <property type="match status" value="5"/>
</dbReference>
<dbReference type="Gene3D" id="2.130.10.10">
    <property type="entry name" value="YVTN repeat-like/Quinoprotein amine dehydrogenase"/>
    <property type="match status" value="1"/>
</dbReference>
<dbReference type="PRINTS" id="PR01415">
    <property type="entry name" value="ANKYRIN"/>
</dbReference>
<dbReference type="CDD" id="cd00200">
    <property type="entry name" value="WD40"/>
    <property type="match status" value="1"/>
</dbReference>
<feature type="repeat" description="WD" evidence="4">
    <location>
        <begin position="822"/>
        <end position="863"/>
    </location>
</feature>
<keyword evidence="6" id="KW-0472">Membrane</keyword>
<evidence type="ECO:0000256" key="4">
    <source>
        <dbReference type="PROSITE-ProRule" id="PRU00221"/>
    </source>
</evidence>
<dbReference type="Pfam" id="PF26640">
    <property type="entry name" value="DUF8212"/>
    <property type="match status" value="1"/>
</dbReference>
<dbReference type="InterPro" id="IPR036770">
    <property type="entry name" value="Ankyrin_rpt-contain_sf"/>
</dbReference>
<dbReference type="Gene3D" id="1.25.40.20">
    <property type="entry name" value="Ankyrin repeat-containing domain"/>
    <property type="match status" value="3"/>
</dbReference>
<dbReference type="OrthoDB" id="194358at2759"/>
<organism evidence="9 10">
    <name type="scientific">Monosporascus ibericus</name>
    <dbReference type="NCBI Taxonomy" id="155417"/>
    <lineage>
        <taxon>Eukaryota</taxon>
        <taxon>Fungi</taxon>
        <taxon>Dikarya</taxon>
        <taxon>Ascomycota</taxon>
        <taxon>Pezizomycotina</taxon>
        <taxon>Sordariomycetes</taxon>
        <taxon>Xylariomycetidae</taxon>
        <taxon>Xylariales</taxon>
        <taxon>Xylariales incertae sedis</taxon>
        <taxon>Monosporascus</taxon>
    </lineage>
</organism>
<protein>
    <recommendedName>
        <fullName evidence="11">Heterokaryon incompatibility domain-containing protein</fullName>
    </recommendedName>
</protein>
<dbReference type="InterPro" id="IPR002110">
    <property type="entry name" value="Ankyrin_rpt"/>
</dbReference>
<dbReference type="PANTHER" id="PTHR10622:SF10">
    <property type="entry name" value="HET DOMAIN-CONTAINING PROTEIN"/>
    <property type="match status" value="1"/>
</dbReference>
<feature type="domain" description="Heterokaryon incompatibility" evidence="7">
    <location>
        <begin position="22"/>
        <end position="109"/>
    </location>
</feature>
<feature type="repeat" description="ANK" evidence="3">
    <location>
        <begin position="755"/>
        <end position="787"/>
    </location>
</feature>
<feature type="repeat" description="ANK" evidence="3">
    <location>
        <begin position="686"/>
        <end position="719"/>
    </location>
</feature>
<feature type="coiled-coil region" evidence="5">
    <location>
        <begin position="571"/>
        <end position="598"/>
    </location>
</feature>